<dbReference type="CDD" id="cd06222">
    <property type="entry name" value="RNase_H_like"/>
    <property type="match status" value="1"/>
</dbReference>
<dbReference type="AlphaFoldDB" id="A0A7J8LV02"/>
<dbReference type="Proteomes" id="UP000593572">
    <property type="component" value="Unassembled WGS sequence"/>
</dbReference>
<evidence type="ECO:0000259" key="1">
    <source>
        <dbReference type="Pfam" id="PF13456"/>
    </source>
</evidence>
<sequence>MRDYLSKELKRWKPPKPPSLKISFDAALQSYTKKSCMGIVGRNSERTVLGLRMIINNHVPTPLATEALACLQVIQMGLDLGFRDVVIERDSLTIVKKLHAQNEDGSVISAYITNAKSLSEIYYRCNFKHVFLAADGCDCSRDREGL</sequence>
<dbReference type="GO" id="GO:0004523">
    <property type="term" value="F:RNA-DNA hybrid ribonuclease activity"/>
    <property type="evidence" value="ECO:0007669"/>
    <property type="project" value="InterPro"/>
</dbReference>
<dbReference type="InterPro" id="IPR036397">
    <property type="entry name" value="RNaseH_sf"/>
</dbReference>
<dbReference type="PANTHER" id="PTHR47074">
    <property type="entry name" value="BNAC02G40300D PROTEIN"/>
    <property type="match status" value="1"/>
</dbReference>
<dbReference type="InterPro" id="IPR002156">
    <property type="entry name" value="RNaseH_domain"/>
</dbReference>
<dbReference type="SUPFAM" id="SSF53098">
    <property type="entry name" value="Ribonuclease H-like"/>
    <property type="match status" value="1"/>
</dbReference>
<accession>A0A7J8LV02</accession>
<evidence type="ECO:0000313" key="3">
    <source>
        <dbReference type="Proteomes" id="UP000593572"/>
    </source>
</evidence>
<protein>
    <recommendedName>
        <fullName evidence="1">RNase H type-1 domain-containing protein</fullName>
    </recommendedName>
</protein>
<dbReference type="EMBL" id="JABEZX010000005">
    <property type="protein sequence ID" value="MBA0556256.1"/>
    <property type="molecule type" value="Genomic_DNA"/>
</dbReference>
<evidence type="ECO:0000313" key="2">
    <source>
        <dbReference type="EMBL" id="MBA0556256.1"/>
    </source>
</evidence>
<organism evidence="2 3">
    <name type="scientific">Gossypium lobatum</name>
    <dbReference type="NCBI Taxonomy" id="34289"/>
    <lineage>
        <taxon>Eukaryota</taxon>
        <taxon>Viridiplantae</taxon>
        <taxon>Streptophyta</taxon>
        <taxon>Embryophyta</taxon>
        <taxon>Tracheophyta</taxon>
        <taxon>Spermatophyta</taxon>
        <taxon>Magnoliopsida</taxon>
        <taxon>eudicotyledons</taxon>
        <taxon>Gunneridae</taxon>
        <taxon>Pentapetalae</taxon>
        <taxon>rosids</taxon>
        <taxon>malvids</taxon>
        <taxon>Malvales</taxon>
        <taxon>Malvaceae</taxon>
        <taxon>Malvoideae</taxon>
        <taxon>Gossypium</taxon>
    </lineage>
</organism>
<proteinExistence type="predicted"/>
<keyword evidence="3" id="KW-1185">Reference proteome</keyword>
<dbReference type="InterPro" id="IPR012337">
    <property type="entry name" value="RNaseH-like_sf"/>
</dbReference>
<name>A0A7J8LV02_9ROSI</name>
<dbReference type="PANTHER" id="PTHR47074:SF61">
    <property type="entry name" value="RNASE H TYPE-1 DOMAIN-CONTAINING PROTEIN"/>
    <property type="match status" value="1"/>
</dbReference>
<dbReference type="Gene3D" id="3.30.420.10">
    <property type="entry name" value="Ribonuclease H-like superfamily/Ribonuclease H"/>
    <property type="match status" value="1"/>
</dbReference>
<gene>
    <name evidence="2" type="ORF">Golob_026371</name>
</gene>
<feature type="domain" description="RNase H type-1" evidence="1">
    <location>
        <begin position="24"/>
        <end position="131"/>
    </location>
</feature>
<reference evidence="2 3" key="1">
    <citation type="journal article" date="2019" name="Genome Biol. Evol.">
        <title>Insights into the evolution of the New World diploid cottons (Gossypium, subgenus Houzingenia) based on genome sequencing.</title>
        <authorList>
            <person name="Grover C.E."/>
            <person name="Arick M.A. 2nd"/>
            <person name="Thrash A."/>
            <person name="Conover J.L."/>
            <person name="Sanders W.S."/>
            <person name="Peterson D.G."/>
            <person name="Frelichowski J.E."/>
            <person name="Scheffler J.A."/>
            <person name="Scheffler B.E."/>
            <person name="Wendel J.F."/>
        </authorList>
    </citation>
    <scope>NUCLEOTIDE SEQUENCE [LARGE SCALE GENOMIC DNA]</scope>
    <source>
        <strain evidence="2">157</strain>
        <tissue evidence="2">Leaf</tissue>
    </source>
</reference>
<dbReference type="InterPro" id="IPR052929">
    <property type="entry name" value="RNase_H-like_EbsB-rel"/>
</dbReference>
<dbReference type="GO" id="GO:0003676">
    <property type="term" value="F:nucleic acid binding"/>
    <property type="evidence" value="ECO:0007669"/>
    <property type="project" value="InterPro"/>
</dbReference>
<comment type="caution">
    <text evidence="2">The sequence shown here is derived from an EMBL/GenBank/DDBJ whole genome shotgun (WGS) entry which is preliminary data.</text>
</comment>
<dbReference type="InterPro" id="IPR044730">
    <property type="entry name" value="RNase_H-like_dom_plant"/>
</dbReference>
<dbReference type="Pfam" id="PF13456">
    <property type="entry name" value="RVT_3"/>
    <property type="match status" value="1"/>
</dbReference>